<dbReference type="CDD" id="cd07245">
    <property type="entry name" value="VOC_like"/>
    <property type="match status" value="1"/>
</dbReference>
<keyword evidence="3" id="KW-1185">Reference proteome</keyword>
<proteinExistence type="predicted"/>
<feature type="domain" description="VOC" evidence="1">
    <location>
        <begin position="43"/>
        <end position="167"/>
    </location>
</feature>
<protein>
    <recommendedName>
        <fullName evidence="1">VOC domain-containing protein</fullName>
    </recommendedName>
</protein>
<dbReference type="AlphaFoldDB" id="A0ABD3HQX8"/>
<dbReference type="EMBL" id="JBJQOH010000003">
    <property type="protein sequence ID" value="KAL3692744.1"/>
    <property type="molecule type" value="Genomic_DNA"/>
</dbReference>
<dbReference type="SUPFAM" id="SSF54593">
    <property type="entry name" value="Glyoxalase/Bleomycin resistance protein/Dihydroxybiphenyl dioxygenase"/>
    <property type="match status" value="1"/>
</dbReference>
<organism evidence="2 3">
    <name type="scientific">Riccia sorocarpa</name>
    <dbReference type="NCBI Taxonomy" id="122646"/>
    <lineage>
        <taxon>Eukaryota</taxon>
        <taxon>Viridiplantae</taxon>
        <taxon>Streptophyta</taxon>
        <taxon>Embryophyta</taxon>
        <taxon>Marchantiophyta</taxon>
        <taxon>Marchantiopsida</taxon>
        <taxon>Marchantiidae</taxon>
        <taxon>Marchantiales</taxon>
        <taxon>Ricciaceae</taxon>
        <taxon>Riccia</taxon>
    </lineage>
</organism>
<dbReference type="Gene3D" id="3.10.180.10">
    <property type="entry name" value="2,3-Dihydroxybiphenyl 1,2-Dioxygenase, domain 1"/>
    <property type="match status" value="1"/>
</dbReference>
<dbReference type="Pfam" id="PF00903">
    <property type="entry name" value="Glyoxalase"/>
    <property type="match status" value="1"/>
</dbReference>
<dbReference type="PANTHER" id="PTHR46142">
    <property type="match status" value="1"/>
</dbReference>
<dbReference type="PROSITE" id="PS51819">
    <property type="entry name" value="VOC"/>
    <property type="match status" value="1"/>
</dbReference>
<accession>A0ABD3HQX8</accession>
<name>A0ABD3HQX8_9MARC</name>
<evidence type="ECO:0000313" key="3">
    <source>
        <dbReference type="Proteomes" id="UP001633002"/>
    </source>
</evidence>
<reference evidence="2 3" key="1">
    <citation type="submission" date="2024-09" db="EMBL/GenBank/DDBJ databases">
        <title>Chromosome-scale assembly of Riccia sorocarpa.</title>
        <authorList>
            <person name="Paukszto L."/>
        </authorList>
    </citation>
    <scope>NUCLEOTIDE SEQUENCE [LARGE SCALE GENOMIC DNA]</scope>
    <source>
        <strain evidence="2">LP-2024</strain>
        <tissue evidence="2">Aerial parts of the thallus</tissue>
    </source>
</reference>
<dbReference type="Proteomes" id="UP001633002">
    <property type="component" value="Unassembled WGS sequence"/>
</dbReference>
<sequence>MKSRISNAGCTSGLVYTGSFKPHEWQMEAQTGAKVGRALPISCVNHISRSCANLQAATRFYETVLGFLPVQRPRSLDFDGVWLFNYGIGVHLLQAQEGSVKQFRDSEIDPKADHLSFQCAGEIIAVQEKLEEHGVKYLRRQVEEGGIVVDQLFFHDPEGFMIEVCNCENLPVVPLTTSSAGPLNMPQEQQQKHLLEFSACSFPPFTSPVQQPGFAMAS</sequence>
<dbReference type="InterPro" id="IPR037523">
    <property type="entry name" value="VOC_core"/>
</dbReference>
<dbReference type="InterPro" id="IPR004360">
    <property type="entry name" value="Glyas_Fos-R_dOase_dom"/>
</dbReference>
<dbReference type="InterPro" id="IPR029068">
    <property type="entry name" value="Glyas_Bleomycin-R_OHBP_Dase"/>
</dbReference>
<comment type="caution">
    <text evidence="2">The sequence shown here is derived from an EMBL/GenBank/DDBJ whole genome shotgun (WGS) entry which is preliminary data.</text>
</comment>
<dbReference type="PANTHER" id="PTHR46142:SF3">
    <property type="entry name" value="F18B13.24 PROTEIN"/>
    <property type="match status" value="1"/>
</dbReference>
<evidence type="ECO:0000313" key="2">
    <source>
        <dbReference type="EMBL" id="KAL3692744.1"/>
    </source>
</evidence>
<evidence type="ECO:0000259" key="1">
    <source>
        <dbReference type="PROSITE" id="PS51819"/>
    </source>
</evidence>
<gene>
    <name evidence="2" type="ORF">R1sor_006395</name>
</gene>